<dbReference type="AlphaFoldDB" id="A0A7J6M817"/>
<sequence length="353" mass="39918">MSSEICLKLHLDSDILRVRAPFEKCEKMEEICSYVEMAWPDLKEIPYQLYYIDDLDDACVLNQVSLADALLLAEESVVPTLNIYVQPVDEDEEETDVIVEDPLSRVVDELVDLDMIPSFAMAQELAEVLQSAGQDLDAVADELMKTKAEKPVSKKQPAKKIAAKKPTKAIAHKAAKKQTKPLKIQREVSDEQEAIDTMVTDHIKRWADEQHRAEKAESEDAMDMKKAEGGEENEKSGKRLAKLLNDYGFVSNKKSADELVDALEATGQDLDSILYHFIHGPSKPIYRKPLLTPEEQQAQQDAGAKRCIAKQVKRYERKQRKSGRTMQATEPRWGWAAPKHPRDPKADHVDLLD</sequence>
<keyword evidence="3" id="KW-1185">Reference proteome</keyword>
<evidence type="ECO:0000256" key="1">
    <source>
        <dbReference type="SAM" id="MobiDB-lite"/>
    </source>
</evidence>
<feature type="region of interest" description="Disordered" evidence="1">
    <location>
        <begin position="148"/>
        <end position="189"/>
    </location>
</feature>
<accession>A0A7J6M817</accession>
<proteinExistence type="predicted"/>
<feature type="compositionally biased region" description="Basic and acidic residues" evidence="1">
    <location>
        <begin position="340"/>
        <end position="353"/>
    </location>
</feature>
<dbReference type="OrthoDB" id="468303at2759"/>
<evidence type="ECO:0000313" key="2">
    <source>
        <dbReference type="EMBL" id="KAF4667201.1"/>
    </source>
</evidence>
<evidence type="ECO:0000313" key="3">
    <source>
        <dbReference type="Proteomes" id="UP000591131"/>
    </source>
</evidence>
<dbReference type="Proteomes" id="UP000591131">
    <property type="component" value="Unassembled WGS sequence"/>
</dbReference>
<name>A0A7J6M817_PERCH</name>
<feature type="compositionally biased region" description="Basic residues" evidence="1">
    <location>
        <begin position="313"/>
        <end position="323"/>
    </location>
</feature>
<organism evidence="2 3">
    <name type="scientific">Perkinsus chesapeaki</name>
    <name type="common">Clam parasite</name>
    <name type="synonym">Perkinsus andrewsi</name>
    <dbReference type="NCBI Taxonomy" id="330153"/>
    <lineage>
        <taxon>Eukaryota</taxon>
        <taxon>Sar</taxon>
        <taxon>Alveolata</taxon>
        <taxon>Perkinsozoa</taxon>
        <taxon>Perkinsea</taxon>
        <taxon>Perkinsida</taxon>
        <taxon>Perkinsidae</taxon>
        <taxon>Perkinsus</taxon>
    </lineage>
</organism>
<reference evidence="2 3" key="1">
    <citation type="submission" date="2020-04" db="EMBL/GenBank/DDBJ databases">
        <title>Perkinsus chesapeaki whole genome sequence.</title>
        <authorList>
            <person name="Bogema D.R."/>
        </authorList>
    </citation>
    <scope>NUCLEOTIDE SEQUENCE [LARGE SCALE GENOMIC DNA]</scope>
    <source>
        <strain evidence="2">ATCC PRA-425</strain>
    </source>
</reference>
<protein>
    <submittedName>
        <fullName evidence="2">Uncharacterized protein</fullName>
    </submittedName>
</protein>
<dbReference type="EMBL" id="JAAPAO010000216">
    <property type="protein sequence ID" value="KAF4667201.1"/>
    <property type="molecule type" value="Genomic_DNA"/>
</dbReference>
<gene>
    <name evidence="2" type="ORF">FOL47_003689</name>
</gene>
<feature type="region of interest" description="Disordered" evidence="1">
    <location>
        <begin position="313"/>
        <end position="353"/>
    </location>
</feature>
<feature type="region of interest" description="Disordered" evidence="1">
    <location>
        <begin position="210"/>
        <end position="237"/>
    </location>
</feature>
<comment type="caution">
    <text evidence="2">The sequence shown here is derived from an EMBL/GenBank/DDBJ whole genome shotgun (WGS) entry which is preliminary data.</text>
</comment>
<feature type="compositionally biased region" description="Basic residues" evidence="1">
    <location>
        <begin position="156"/>
        <end position="180"/>
    </location>
</feature>